<feature type="non-terminal residue" evidence="1">
    <location>
        <position position="105"/>
    </location>
</feature>
<protein>
    <submittedName>
        <fullName evidence="1">Uncharacterized protein</fullName>
    </submittedName>
</protein>
<gene>
    <name evidence="1" type="ORF">UJA718_LOCUS43270</name>
</gene>
<organism evidence="1 2">
    <name type="scientific">Rotaria socialis</name>
    <dbReference type="NCBI Taxonomy" id="392032"/>
    <lineage>
        <taxon>Eukaryota</taxon>
        <taxon>Metazoa</taxon>
        <taxon>Spiralia</taxon>
        <taxon>Gnathifera</taxon>
        <taxon>Rotifera</taxon>
        <taxon>Eurotatoria</taxon>
        <taxon>Bdelloidea</taxon>
        <taxon>Philodinida</taxon>
        <taxon>Philodinidae</taxon>
        <taxon>Rotaria</taxon>
    </lineage>
</organism>
<name>A0A821RRJ4_9BILA</name>
<comment type="caution">
    <text evidence="1">The sequence shown here is derived from an EMBL/GenBank/DDBJ whole genome shotgun (WGS) entry which is preliminary data.</text>
</comment>
<evidence type="ECO:0000313" key="2">
    <source>
        <dbReference type="Proteomes" id="UP000663873"/>
    </source>
</evidence>
<reference evidence="1" key="1">
    <citation type="submission" date="2021-02" db="EMBL/GenBank/DDBJ databases">
        <authorList>
            <person name="Nowell W R."/>
        </authorList>
    </citation>
    <scope>NUCLEOTIDE SEQUENCE</scope>
</reference>
<accession>A0A821RRJ4</accession>
<dbReference type="AlphaFoldDB" id="A0A821RRJ4"/>
<sequence>DANRRLEFLQRSIRIIETFHDFFSSTIFDDFNLTTSINQLSTVTIRLLRPLLTFKDRLISYNMLTDTDFLHIKQQYFQDTNNDYNINASLLKSFDRVQSFPIRSA</sequence>
<evidence type="ECO:0000313" key="1">
    <source>
        <dbReference type="EMBL" id="CAF4846155.1"/>
    </source>
</evidence>
<feature type="non-terminal residue" evidence="1">
    <location>
        <position position="1"/>
    </location>
</feature>
<proteinExistence type="predicted"/>
<dbReference type="Proteomes" id="UP000663873">
    <property type="component" value="Unassembled WGS sequence"/>
</dbReference>
<dbReference type="EMBL" id="CAJOBP010059467">
    <property type="protein sequence ID" value="CAF4846155.1"/>
    <property type="molecule type" value="Genomic_DNA"/>
</dbReference>
<keyword evidence="2" id="KW-1185">Reference proteome</keyword>